<evidence type="ECO:0000313" key="9">
    <source>
        <dbReference type="Proteomes" id="UP001501084"/>
    </source>
</evidence>
<dbReference type="Pfam" id="PF00067">
    <property type="entry name" value="p450"/>
    <property type="match status" value="1"/>
</dbReference>
<dbReference type="SUPFAM" id="SSF48264">
    <property type="entry name" value="Cytochrome P450"/>
    <property type="match status" value="1"/>
</dbReference>
<comment type="similarity">
    <text evidence="2">Belongs to the cytochrome P450 family.</text>
</comment>
<protein>
    <submittedName>
        <fullName evidence="8">Cytochrome P450</fullName>
    </submittedName>
</protein>
<dbReference type="Gene3D" id="1.10.630.10">
    <property type="entry name" value="Cytochrome P450"/>
    <property type="match status" value="1"/>
</dbReference>
<keyword evidence="6" id="KW-0408">Iron</keyword>
<dbReference type="EMBL" id="BAAAOP010000003">
    <property type="protein sequence ID" value="GAA2186311.1"/>
    <property type="molecule type" value="Genomic_DNA"/>
</dbReference>
<evidence type="ECO:0000256" key="3">
    <source>
        <dbReference type="ARBA" id="ARBA00022617"/>
    </source>
</evidence>
<name>A0ABP5MU59_9MICO</name>
<dbReference type="Proteomes" id="UP001501084">
    <property type="component" value="Unassembled WGS sequence"/>
</dbReference>
<comment type="cofactor">
    <cofactor evidence="1">
        <name>heme</name>
        <dbReference type="ChEBI" id="CHEBI:30413"/>
    </cofactor>
</comment>
<dbReference type="PANTHER" id="PTHR24286">
    <property type="entry name" value="CYTOCHROME P450 26"/>
    <property type="match status" value="1"/>
</dbReference>
<accession>A0ABP5MU59</accession>
<comment type="caution">
    <text evidence="8">The sequence shown here is derived from an EMBL/GenBank/DDBJ whole genome shotgun (WGS) entry which is preliminary data.</text>
</comment>
<evidence type="ECO:0000256" key="7">
    <source>
        <dbReference type="ARBA" id="ARBA00023033"/>
    </source>
</evidence>
<keyword evidence="5" id="KW-0560">Oxidoreductase</keyword>
<keyword evidence="4" id="KW-0479">Metal-binding</keyword>
<keyword evidence="9" id="KW-1185">Reference proteome</keyword>
<reference evidence="9" key="1">
    <citation type="journal article" date="2019" name="Int. J. Syst. Evol. Microbiol.">
        <title>The Global Catalogue of Microorganisms (GCM) 10K type strain sequencing project: providing services to taxonomists for standard genome sequencing and annotation.</title>
        <authorList>
            <consortium name="The Broad Institute Genomics Platform"/>
            <consortium name="The Broad Institute Genome Sequencing Center for Infectious Disease"/>
            <person name="Wu L."/>
            <person name="Ma J."/>
        </authorList>
    </citation>
    <scope>NUCLEOTIDE SEQUENCE [LARGE SCALE GENOMIC DNA]</scope>
    <source>
        <strain evidence="9">JCM 14919</strain>
    </source>
</reference>
<organism evidence="8 9">
    <name type="scientific">Leucobacter alluvii</name>
    <dbReference type="NCBI Taxonomy" id="340321"/>
    <lineage>
        <taxon>Bacteria</taxon>
        <taxon>Bacillati</taxon>
        <taxon>Actinomycetota</taxon>
        <taxon>Actinomycetes</taxon>
        <taxon>Micrococcales</taxon>
        <taxon>Microbacteriaceae</taxon>
        <taxon>Leucobacter</taxon>
    </lineage>
</organism>
<evidence type="ECO:0000256" key="6">
    <source>
        <dbReference type="ARBA" id="ARBA00023004"/>
    </source>
</evidence>
<dbReference type="InterPro" id="IPR001128">
    <property type="entry name" value="Cyt_P450"/>
</dbReference>
<evidence type="ECO:0000256" key="2">
    <source>
        <dbReference type="ARBA" id="ARBA00010617"/>
    </source>
</evidence>
<proteinExistence type="inferred from homology"/>
<evidence type="ECO:0000256" key="4">
    <source>
        <dbReference type="ARBA" id="ARBA00022723"/>
    </source>
</evidence>
<gene>
    <name evidence="8" type="ORF">GCM10009786_06540</name>
</gene>
<evidence type="ECO:0000256" key="5">
    <source>
        <dbReference type="ARBA" id="ARBA00023002"/>
    </source>
</evidence>
<dbReference type="InterPro" id="IPR036396">
    <property type="entry name" value="Cyt_P450_sf"/>
</dbReference>
<keyword evidence="3" id="KW-0349">Heme</keyword>
<evidence type="ECO:0000313" key="8">
    <source>
        <dbReference type="EMBL" id="GAA2186311.1"/>
    </source>
</evidence>
<evidence type="ECO:0000256" key="1">
    <source>
        <dbReference type="ARBA" id="ARBA00001971"/>
    </source>
</evidence>
<sequence length="489" mass="52405">MHGGAASAEATLTAYHNEFPHAAPWPLSPGAATMGSMATSPSVLTDPLSRSARKARVGIAKLVQDDAPKLMTRGYGFGAAIWDRTRAGARAVPMRLLGRQALLVRGAEGVATFYDNDRIARHGAMPAFVQETLFGHGSVHSLDGTEHRHRKATFVDVAYEDAAVEALKPLLEREWRAERDEWIAGGDRSAYDAAAGALGRAIMHWAGLPGTDEALTRWSARMAQIVDGFGAPYSPSFPLAAANRAWSDRHAHKLIEAVRGGELDAPEGSALRAWAWHRDENDLLLPANLAGIELQNCIRPMVAVARFVAFAAKELHDRPEWRDRIAASVEERGGALVDDPVAVAFAQEVRRTAPFVPVLPGWATTDIEVDGEVVPKGGRVVLDILGTNTDDRSWERAGAFDPSRFLGVDDYEAIDTFIPHGGAGVATGHRCPGEKLAIAGLAAAAAALSDPRVRILDEGLEVNRRRLPTKPASGGKVRAAAAVAKCPFH</sequence>
<keyword evidence="7" id="KW-0503">Monooxygenase</keyword>
<dbReference type="PANTHER" id="PTHR24286:SF24">
    <property type="entry name" value="LANOSTEROL 14-ALPHA DEMETHYLASE"/>
    <property type="match status" value="1"/>
</dbReference>